<organism evidence="1 2">
    <name type="scientific">Aspergillus neoniger (strain CBS 115656)</name>
    <dbReference type="NCBI Taxonomy" id="1448310"/>
    <lineage>
        <taxon>Eukaryota</taxon>
        <taxon>Fungi</taxon>
        <taxon>Dikarya</taxon>
        <taxon>Ascomycota</taxon>
        <taxon>Pezizomycotina</taxon>
        <taxon>Eurotiomycetes</taxon>
        <taxon>Eurotiomycetidae</taxon>
        <taxon>Eurotiales</taxon>
        <taxon>Aspergillaceae</taxon>
        <taxon>Aspergillus</taxon>
        <taxon>Aspergillus subgen. Circumdati</taxon>
    </lineage>
</organism>
<dbReference type="GeneID" id="37125788"/>
<dbReference type="AlphaFoldDB" id="A0A318YK86"/>
<dbReference type="EMBL" id="KZ821460">
    <property type="protein sequence ID" value="PYH34237.1"/>
    <property type="molecule type" value="Genomic_DNA"/>
</dbReference>
<evidence type="ECO:0000313" key="2">
    <source>
        <dbReference type="Proteomes" id="UP000247647"/>
    </source>
</evidence>
<gene>
    <name evidence="1" type="ORF">BO87DRAFT_376610</name>
</gene>
<protein>
    <submittedName>
        <fullName evidence="1">Uncharacterized protein</fullName>
    </submittedName>
</protein>
<name>A0A318YK86_ASPNB</name>
<dbReference type="RefSeq" id="XP_025479715.1">
    <property type="nucleotide sequence ID" value="XM_025623332.1"/>
</dbReference>
<proteinExistence type="predicted"/>
<evidence type="ECO:0000313" key="1">
    <source>
        <dbReference type="EMBL" id="PYH34237.1"/>
    </source>
</evidence>
<keyword evidence="2" id="KW-1185">Reference proteome</keyword>
<dbReference type="Proteomes" id="UP000247647">
    <property type="component" value="Unassembled WGS sequence"/>
</dbReference>
<sequence>MTERDQPLNQEHPQTELLAILPPPNLIKPKASILPMLQSDIFVPRREAICTQCLRNMDSEDIVDGRFLCRWLAFCV</sequence>
<reference evidence="1" key="1">
    <citation type="submission" date="2016-12" db="EMBL/GenBank/DDBJ databases">
        <title>The genomes of Aspergillus section Nigri reveals drivers in fungal speciation.</title>
        <authorList>
            <consortium name="DOE Joint Genome Institute"/>
            <person name="Vesth T.C."/>
            <person name="Nybo J."/>
            <person name="Theobald S."/>
            <person name="Brandl J."/>
            <person name="Frisvad J.C."/>
            <person name="Nielsen K.F."/>
            <person name="Lyhne E.K."/>
            <person name="Kogle M.E."/>
            <person name="Kuo A."/>
            <person name="Riley R."/>
            <person name="Clum A."/>
            <person name="Nolan M."/>
            <person name="Lipzen A."/>
            <person name="Salamov A."/>
            <person name="Henrissat B."/>
            <person name="Wiebenga A."/>
            <person name="De Vries R.P."/>
            <person name="Grigoriev I.V."/>
            <person name="Mortensen U.H."/>
            <person name="Andersen M.R."/>
            <person name="Baker S.E."/>
        </authorList>
    </citation>
    <scope>NUCLEOTIDE SEQUENCE [LARGE SCALE GENOMIC DNA]</scope>
    <source>
        <strain evidence="1">CBS 115656</strain>
    </source>
</reference>
<accession>A0A318YK86</accession>